<proteinExistence type="inferred from homology"/>
<dbReference type="PANTHER" id="PTHR38108">
    <property type="entry name" value="UPF0319 PROTEIN YCCT"/>
    <property type="match status" value="1"/>
</dbReference>
<evidence type="ECO:0000256" key="1">
    <source>
        <dbReference type="ARBA" id="ARBA00008490"/>
    </source>
</evidence>
<accession>A0A4Y5YIB1</accession>
<protein>
    <submittedName>
        <fullName evidence="4">DUF2057 domain-containing protein</fullName>
    </submittedName>
</protein>
<dbReference type="PANTHER" id="PTHR38108:SF1">
    <property type="entry name" value="UPF0319 PROTEIN YCCT"/>
    <property type="match status" value="1"/>
</dbReference>
<organism evidence="4 5">
    <name type="scientific">Shewanella polaris</name>
    <dbReference type="NCBI Taxonomy" id="2588449"/>
    <lineage>
        <taxon>Bacteria</taxon>
        <taxon>Pseudomonadati</taxon>
        <taxon>Pseudomonadota</taxon>
        <taxon>Gammaproteobacteria</taxon>
        <taxon>Alteromonadales</taxon>
        <taxon>Shewanellaceae</taxon>
        <taxon>Shewanella</taxon>
    </lineage>
</organism>
<evidence type="ECO:0000313" key="4">
    <source>
        <dbReference type="EMBL" id="QDE32338.1"/>
    </source>
</evidence>
<dbReference type="AlphaFoldDB" id="A0A4Y5YIB1"/>
<evidence type="ECO:0000313" key="5">
    <source>
        <dbReference type="Proteomes" id="UP000319809"/>
    </source>
</evidence>
<dbReference type="EMBL" id="CP041036">
    <property type="protein sequence ID" value="QDE32338.1"/>
    <property type="molecule type" value="Genomic_DNA"/>
</dbReference>
<dbReference type="InterPro" id="IPR018635">
    <property type="entry name" value="UPF0319"/>
</dbReference>
<feature type="chain" id="PRO_5021331084" evidence="3">
    <location>
        <begin position="24"/>
        <end position="238"/>
    </location>
</feature>
<dbReference type="Pfam" id="PF09829">
    <property type="entry name" value="DUF2057"/>
    <property type="match status" value="1"/>
</dbReference>
<evidence type="ECO:0000256" key="3">
    <source>
        <dbReference type="SAM" id="SignalP"/>
    </source>
</evidence>
<keyword evidence="2 3" id="KW-0732">Signal</keyword>
<gene>
    <name evidence="4" type="ORF">FH971_16040</name>
</gene>
<dbReference type="Proteomes" id="UP000319809">
    <property type="component" value="Chromosome"/>
</dbReference>
<dbReference type="RefSeq" id="WP_140234987.1">
    <property type="nucleotide sequence ID" value="NZ_CP041036.1"/>
</dbReference>
<name>A0A4Y5YIB1_9GAMM</name>
<reference evidence="4 5" key="1">
    <citation type="submission" date="2019-06" db="EMBL/GenBank/DDBJ databases">
        <title>The genome of Shewanella sp. SM1901.</title>
        <authorList>
            <person name="Cha Q."/>
        </authorList>
    </citation>
    <scope>NUCLEOTIDE SEQUENCE [LARGE SCALE GENOMIC DNA]</scope>
    <source>
        <strain evidence="4 5">SM1901</strain>
    </source>
</reference>
<feature type="signal peptide" evidence="3">
    <location>
        <begin position="1"/>
        <end position="23"/>
    </location>
</feature>
<dbReference type="KEGG" id="spol:FH971_16040"/>
<sequence length="238" mass="26110">MRNIIIGLLFCSVCFNVSQVCVAARLQLPNNTETVLVNGKASQQSSVKLDLTTPDAIQQIAFRYQARYRDNGSQNHFTSDVIILRFTASEQTYTVALPTINSTSRANQFNAHPAITLTNQAGDKVAFTQDKLMKAGLQIGRDFEQEMTLYNTSGAIAAMATNTKLSTVSNTEPGAVVMTPSMMPAATVKGEQAVNNTAAKPLKKTDDITQAEVSRMLDYWYQKANQQTQAEFKAKINN</sequence>
<comment type="similarity">
    <text evidence="1">Belongs to the UPF0319 family.</text>
</comment>
<evidence type="ECO:0000256" key="2">
    <source>
        <dbReference type="ARBA" id="ARBA00022729"/>
    </source>
</evidence>
<keyword evidence="5" id="KW-1185">Reference proteome</keyword>